<accession>A0A853BDB1</accession>
<keyword evidence="1" id="KW-1133">Transmembrane helix</keyword>
<sequence length="169" mass="17776">MSGPVQIVLIVLIIGYILTRRLSGVPAQGKRILLLPAVLVVLGVTKLHQVDALELITSGALSVVLGGARGASIRLYSSGGVVFLRYTALTVVLWLVNIGAKLGLGVLFGSVADSLLLTLGLGVLVEGVVVLGRALRTGDRIVWAKGRGGAPHRTSPLLDDLQRRFRTGR</sequence>
<evidence type="ECO:0000313" key="3">
    <source>
        <dbReference type="Proteomes" id="UP000549616"/>
    </source>
</evidence>
<keyword evidence="3" id="KW-1185">Reference proteome</keyword>
<feature type="transmembrane region" description="Helical" evidence="1">
    <location>
        <begin position="88"/>
        <end position="109"/>
    </location>
</feature>
<feature type="transmembrane region" description="Helical" evidence="1">
    <location>
        <begin position="115"/>
        <end position="135"/>
    </location>
</feature>
<evidence type="ECO:0008006" key="4">
    <source>
        <dbReference type="Google" id="ProtNLM"/>
    </source>
</evidence>
<evidence type="ECO:0000313" key="2">
    <source>
        <dbReference type="EMBL" id="NYI93219.1"/>
    </source>
</evidence>
<evidence type="ECO:0000256" key="1">
    <source>
        <dbReference type="SAM" id="Phobius"/>
    </source>
</evidence>
<protein>
    <recommendedName>
        <fullName evidence="4">DUF1453 domain-containing protein</fullName>
    </recommendedName>
</protein>
<comment type="caution">
    <text evidence="2">The sequence shown here is derived from an EMBL/GenBank/DDBJ whole genome shotgun (WGS) entry which is preliminary data.</text>
</comment>
<dbReference type="Proteomes" id="UP000549616">
    <property type="component" value="Unassembled WGS sequence"/>
</dbReference>
<dbReference type="RefSeq" id="WP_179777423.1">
    <property type="nucleotide sequence ID" value="NZ_JACCFK010000002.1"/>
</dbReference>
<dbReference type="EMBL" id="JACCFK010000002">
    <property type="protein sequence ID" value="NYI93219.1"/>
    <property type="molecule type" value="Genomic_DNA"/>
</dbReference>
<keyword evidence="1" id="KW-0472">Membrane</keyword>
<keyword evidence="1" id="KW-0812">Transmembrane</keyword>
<proteinExistence type="predicted"/>
<dbReference type="AlphaFoldDB" id="A0A853BDB1"/>
<organism evidence="2 3">
    <name type="scientific">Amycolatopsis endophytica</name>
    <dbReference type="NCBI Taxonomy" id="860233"/>
    <lineage>
        <taxon>Bacteria</taxon>
        <taxon>Bacillati</taxon>
        <taxon>Actinomycetota</taxon>
        <taxon>Actinomycetes</taxon>
        <taxon>Pseudonocardiales</taxon>
        <taxon>Pseudonocardiaceae</taxon>
        <taxon>Amycolatopsis</taxon>
    </lineage>
</organism>
<feature type="transmembrane region" description="Helical" evidence="1">
    <location>
        <begin position="6"/>
        <end position="23"/>
    </location>
</feature>
<name>A0A853BDB1_9PSEU</name>
<reference evidence="2 3" key="1">
    <citation type="submission" date="2020-07" db="EMBL/GenBank/DDBJ databases">
        <title>Sequencing the genomes of 1000 actinobacteria strains.</title>
        <authorList>
            <person name="Klenk H.-P."/>
        </authorList>
    </citation>
    <scope>NUCLEOTIDE SEQUENCE [LARGE SCALE GENOMIC DNA]</scope>
    <source>
        <strain evidence="2 3">DSM 104006</strain>
    </source>
</reference>
<gene>
    <name evidence="2" type="ORF">HNR02_006594</name>
</gene>